<proteinExistence type="predicted"/>
<comment type="caution">
    <text evidence="3">The sequence shown here is derived from an EMBL/GenBank/DDBJ whole genome shotgun (WGS) entry which is preliminary data.</text>
</comment>
<feature type="region of interest" description="Disordered" evidence="1">
    <location>
        <begin position="39"/>
        <end position="65"/>
    </location>
</feature>
<gene>
    <name evidence="3" type="ORF">DI565_05970</name>
</gene>
<feature type="region of interest" description="Disordered" evidence="1">
    <location>
        <begin position="119"/>
        <end position="151"/>
    </location>
</feature>
<dbReference type="PROSITE" id="PS51257">
    <property type="entry name" value="PROKAR_LIPOPROTEIN"/>
    <property type="match status" value="1"/>
</dbReference>
<sequence length="410" mass="41351">MGRPSSSLSVARALAAAALVAGASCAAFAQAGPGGGPPGGAMSPGGFGGDAARSGPGPKVAPGFGGTISGRMNLIGPAEPNALVAPTLADPAPPPAPVFSPERIDRIDPGVINQMRLPNLAPGAASRPTTTTTATPSPAHPQAGSAPANGGLTAPAVAPMVKQALTLSATFGENGTPVRSGLKWRLFTDQADANGEHMLVAESTDAHPRFEVDPGAYIVHAVYGLASAAKFVTVAAARPTAQTMVLPAGALRLTAFIGGAKAPPDAVTFKLTRDDGGVSRMVAEDVKSGQLLRLPAGSYHVVSVYGDANANVDADLQIGVGKLVEAQVHHKAARVALRLVESAGGAMLDDTSWTILTPGGDVIRESIGALSGLVLAEGDYMAIARRYGRLYQQSFAVKAGNDSTVEVVAR</sequence>
<feature type="compositionally biased region" description="Gly residues" evidence="1">
    <location>
        <begin position="39"/>
        <end position="49"/>
    </location>
</feature>
<dbReference type="EMBL" id="QFPN01000003">
    <property type="protein sequence ID" value="PZQ16937.1"/>
    <property type="molecule type" value="Genomic_DNA"/>
</dbReference>
<feature type="signal peptide" evidence="2">
    <location>
        <begin position="1"/>
        <end position="29"/>
    </location>
</feature>
<dbReference type="Proteomes" id="UP000249577">
    <property type="component" value="Unassembled WGS sequence"/>
</dbReference>
<evidence type="ECO:0000256" key="2">
    <source>
        <dbReference type="SAM" id="SignalP"/>
    </source>
</evidence>
<accession>A0A2W5MAW1</accession>
<protein>
    <submittedName>
        <fullName evidence="3">Uncharacterized protein</fullName>
    </submittedName>
</protein>
<feature type="chain" id="PRO_5015990764" evidence="2">
    <location>
        <begin position="30"/>
        <end position="410"/>
    </location>
</feature>
<feature type="compositionally biased region" description="Low complexity" evidence="1">
    <location>
        <begin position="121"/>
        <end position="143"/>
    </location>
</feature>
<evidence type="ECO:0000256" key="1">
    <source>
        <dbReference type="SAM" id="MobiDB-lite"/>
    </source>
</evidence>
<reference evidence="3 4" key="1">
    <citation type="submission" date="2017-08" db="EMBL/GenBank/DDBJ databases">
        <title>Infants hospitalized years apart are colonized by the same room-sourced microbial strains.</title>
        <authorList>
            <person name="Brooks B."/>
            <person name="Olm M.R."/>
            <person name="Firek B.A."/>
            <person name="Baker R."/>
            <person name="Thomas B.C."/>
            <person name="Morowitz M.J."/>
            <person name="Banfield J.F."/>
        </authorList>
    </citation>
    <scope>NUCLEOTIDE SEQUENCE [LARGE SCALE GENOMIC DNA]</scope>
    <source>
        <strain evidence="3">S2_005_003_R2_43</strain>
    </source>
</reference>
<evidence type="ECO:0000313" key="3">
    <source>
        <dbReference type="EMBL" id="PZQ16937.1"/>
    </source>
</evidence>
<name>A0A2W5MAW1_ANCNO</name>
<dbReference type="AlphaFoldDB" id="A0A2W5MAW1"/>
<keyword evidence="2" id="KW-0732">Signal</keyword>
<evidence type="ECO:0000313" key="4">
    <source>
        <dbReference type="Proteomes" id="UP000249577"/>
    </source>
</evidence>
<organism evidence="3 4">
    <name type="scientific">Ancylobacter novellus</name>
    <name type="common">Thiobacillus novellus</name>
    <dbReference type="NCBI Taxonomy" id="921"/>
    <lineage>
        <taxon>Bacteria</taxon>
        <taxon>Pseudomonadati</taxon>
        <taxon>Pseudomonadota</taxon>
        <taxon>Alphaproteobacteria</taxon>
        <taxon>Hyphomicrobiales</taxon>
        <taxon>Xanthobacteraceae</taxon>
        <taxon>Ancylobacter</taxon>
    </lineage>
</organism>